<dbReference type="GO" id="GO:0046872">
    <property type="term" value="F:metal ion binding"/>
    <property type="evidence" value="ECO:0007669"/>
    <property type="project" value="UniProtKB-KW"/>
</dbReference>
<organism evidence="6 7">
    <name type="scientific">Parvicella tangerina</name>
    <dbReference type="NCBI Taxonomy" id="2829795"/>
    <lineage>
        <taxon>Bacteria</taxon>
        <taxon>Pseudomonadati</taxon>
        <taxon>Bacteroidota</taxon>
        <taxon>Flavobacteriia</taxon>
        <taxon>Flavobacteriales</taxon>
        <taxon>Parvicellaceae</taxon>
        <taxon>Parvicella</taxon>
    </lineage>
</organism>
<dbReference type="EMBL" id="OU015584">
    <property type="protein sequence ID" value="CAG5081936.1"/>
    <property type="molecule type" value="Genomic_DNA"/>
</dbReference>
<name>A0A916JMG8_9FLAO</name>
<feature type="binding site" evidence="4">
    <location>
        <position position="55"/>
    </location>
    <ligand>
        <name>substrate</name>
    </ligand>
</feature>
<dbReference type="GO" id="GO:0030272">
    <property type="term" value="F:5-formyltetrahydrofolate cyclo-ligase activity"/>
    <property type="evidence" value="ECO:0007669"/>
    <property type="project" value="UniProtKB-EC"/>
</dbReference>
<keyword evidence="5" id="KW-0479">Metal-binding</keyword>
<dbReference type="AlphaFoldDB" id="A0A916JMG8"/>
<feature type="binding site" evidence="4">
    <location>
        <begin position="132"/>
        <end position="140"/>
    </location>
    <ligand>
        <name>ATP</name>
        <dbReference type="ChEBI" id="CHEBI:30616"/>
    </ligand>
</feature>
<keyword evidence="7" id="KW-1185">Reference proteome</keyword>
<evidence type="ECO:0000256" key="1">
    <source>
        <dbReference type="ARBA" id="ARBA00010638"/>
    </source>
</evidence>
<dbReference type="GO" id="GO:0035999">
    <property type="term" value="P:tetrahydrofolate interconversion"/>
    <property type="evidence" value="ECO:0007669"/>
    <property type="project" value="TreeGrafter"/>
</dbReference>
<dbReference type="NCBIfam" id="TIGR02727">
    <property type="entry name" value="MTHFS_bact"/>
    <property type="match status" value="1"/>
</dbReference>
<dbReference type="InterPro" id="IPR037171">
    <property type="entry name" value="NagB/RpiA_transferase-like"/>
</dbReference>
<reference evidence="6" key="1">
    <citation type="submission" date="2021-04" db="EMBL/GenBank/DDBJ databases">
        <authorList>
            <person name="Rodrigo-Torres L."/>
            <person name="Arahal R. D."/>
            <person name="Lucena T."/>
        </authorList>
    </citation>
    <scope>NUCLEOTIDE SEQUENCE</scope>
    <source>
        <strain evidence="6">AS29M-1</strain>
    </source>
</reference>
<protein>
    <recommendedName>
        <fullName evidence="5">5-formyltetrahydrofolate cyclo-ligase</fullName>
        <ecNumber evidence="5">6.3.3.2</ecNumber>
    </recommendedName>
</protein>
<comment type="similarity">
    <text evidence="1 5">Belongs to the 5-formyltetrahydrofolate cyclo-ligase family.</text>
</comment>
<gene>
    <name evidence="6" type="ORF">CRYO30217_01766</name>
</gene>
<dbReference type="PANTHER" id="PTHR23407:SF1">
    <property type="entry name" value="5-FORMYLTETRAHYDROFOLATE CYCLO-LIGASE"/>
    <property type="match status" value="1"/>
</dbReference>
<keyword evidence="3 4" id="KW-0067">ATP-binding</keyword>
<dbReference type="KEGG" id="ptan:CRYO30217_01766"/>
<evidence type="ECO:0000313" key="7">
    <source>
        <dbReference type="Proteomes" id="UP000683507"/>
    </source>
</evidence>
<sequence>MTKQELRQYYLDRRRVCSENQIAEASAKINQLLINHLNDTTKHVHVFIPLPNSKEINIWSFIEYCWQQDIQTATSLTFFKPKRLEHSWFDSTTTFKPGVYGTVVPSPIKPVDLSVLDIVVVPLLCVDDSGNRIGYGQGFYDGFLAQLPTETKKIGVSLFEPIHETIKKDPWDIPLDAVISPVGLTDFTD</sequence>
<dbReference type="Proteomes" id="UP000683507">
    <property type="component" value="Chromosome"/>
</dbReference>
<evidence type="ECO:0000313" key="6">
    <source>
        <dbReference type="EMBL" id="CAG5081936.1"/>
    </source>
</evidence>
<keyword evidence="2 4" id="KW-0547">Nucleotide-binding</keyword>
<dbReference type="EC" id="6.3.3.2" evidence="5"/>
<dbReference type="PIRSF" id="PIRSF006806">
    <property type="entry name" value="FTHF_cligase"/>
    <property type="match status" value="1"/>
</dbReference>
<dbReference type="PANTHER" id="PTHR23407">
    <property type="entry name" value="ATPASE INHIBITOR/5-FORMYLTETRAHYDROFOLATE CYCLO-LIGASE"/>
    <property type="match status" value="1"/>
</dbReference>
<dbReference type="Pfam" id="PF01812">
    <property type="entry name" value="5-FTHF_cyc-lig"/>
    <property type="match status" value="1"/>
</dbReference>
<comment type="cofactor">
    <cofactor evidence="5">
        <name>Mg(2+)</name>
        <dbReference type="ChEBI" id="CHEBI:18420"/>
    </cofactor>
</comment>
<feature type="binding site" evidence="4">
    <location>
        <position position="48"/>
    </location>
    <ligand>
        <name>substrate</name>
    </ligand>
</feature>
<accession>A0A916JMG8</accession>
<comment type="catalytic activity">
    <reaction evidence="5">
        <text>(6S)-5-formyl-5,6,7,8-tetrahydrofolate + ATP = (6R)-5,10-methenyltetrahydrofolate + ADP + phosphate</text>
        <dbReference type="Rhea" id="RHEA:10488"/>
        <dbReference type="ChEBI" id="CHEBI:30616"/>
        <dbReference type="ChEBI" id="CHEBI:43474"/>
        <dbReference type="ChEBI" id="CHEBI:57455"/>
        <dbReference type="ChEBI" id="CHEBI:57457"/>
        <dbReference type="ChEBI" id="CHEBI:456216"/>
        <dbReference type="EC" id="6.3.3.2"/>
    </reaction>
</comment>
<dbReference type="GO" id="GO:0005524">
    <property type="term" value="F:ATP binding"/>
    <property type="evidence" value="ECO:0007669"/>
    <property type="project" value="UniProtKB-KW"/>
</dbReference>
<evidence type="ECO:0000256" key="4">
    <source>
        <dbReference type="PIRSR" id="PIRSR006806-1"/>
    </source>
</evidence>
<dbReference type="Gene3D" id="3.40.50.10420">
    <property type="entry name" value="NagB/RpiA/CoA transferase-like"/>
    <property type="match status" value="1"/>
</dbReference>
<evidence type="ECO:0000256" key="5">
    <source>
        <dbReference type="RuleBase" id="RU361279"/>
    </source>
</evidence>
<dbReference type="GO" id="GO:0009396">
    <property type="term" value="P:folic acid-containing compound biosynthetic process"/>
    <property type="evidence" value="ECO:0007669"/>
    <property type="project" value="TreeGrafter"/>
</dbReference>
<dbReference type="InterPro" id="IPR002698">
    <property type="entry name" value="FTHF_cligase"/>
</dbReference>
<proteinExistence type="inferred from homology"/>
<evidence type="ECO:0000256" key="2">
    <source>
        <dbReference type="ARBA" id="ARBA00022741"/>
    </source>
</evidence>
<keyword evidence="6" id="KW-0436">Ligase</keyword>
<dbReference type="SUPFAM" id="SSF100950">
    <property type="entry name" value="NagB/RpiA/CoA transferase-like"/>
    <property type="match status" value="1"/>
</dbReference>
<dbReference type="RefSeq" id="WP_258541953.1">
    <property type="nucleotide sequence ID" value="NZ_OU015584.1"/>
</dbReference>
<keyword evidence="5" id="KW-0460">Magnesium</keyword>
<evidence type="ECO:0000256" key="3">
    <source>
        <dbReference type="ARBA" id="ARBA00022840"/>
    </source>
</evidence>
<feature type="binding site" evidence="4">
    <location>
        <begin position="3"/>
        <end position="7"/>
    </location>
    <ligand>
        <name>ATP</name>
        <dbReference type="ChEBI" id="CHEBI:30616"/>
    </ligand>
</feature>
<dbReference type="InterPro" id="IPR024185">
    <property type="entry name" value="FTHF_cligase-like_sf"/>
</dbReference>